<dbReference type="RefSeq" id="WP_123084436.1">
    <property type="nucleotide sequence ID" value="NZ_RJAI01000027.1"/>
</dbReference>
<dbReference type="CDD" id="cd12108">
    <property type="entry name" value="Hr-like"/>
    <property type="match status" value="1"/>
</dbReference>
<name>A0A3M8TD83_PSEPU</name>
<evidence type="ECO:0000313" key="7">
    <source>
        <dbReference type="Proteomes" id="UP000278162"/>
    </source>
</evidence>
<dbReference type="Pfam" id="PF04405">
    <property type="entry name" value="ScdA_N"/>
    <property type="match status" value="1"/>
</dbReference>
<keyword evidence="3" id="KW-0479">Metal-binding</keyword>
<dbReference type="Pfam" id="PF01814">
    <property type="entry name" value="Hemerythrin"/>
    <property type="match status" value="1"/>
</dbReference>
<dbReference type="PANTHER" id="PTHR36438">
    <property type="entry name" value="IRON-SULFUR CLUSTER REPAIR PROTEIN YTFE"/>
    <property type="match status" value="1"/>
</dbReference>
<dbReference type="Proteomes" id="UP000278162">
    <property type="component" value="Unassembled WGS sequence"/>
</dbReference>
<dbReference type="NCBIfam" id="NF008221">
    <property type="entry name" value="PRK10992.1"/>
    <property type="match status" value="1"/>
</dbReference>
<organism evidence="6 7">
    <name type="scientific">Pseudomonas putida</name>
    <name type="common">Arthrobacter siderocapsulatus</name>
    <dbReference type="NCBI Taxonomy" id="303"/>
    <lineage>
        <taxon>Bacteria</taxon>
        <taxon>Pseudomonadati</taxon>
        <taxon>Pseudomonadota</taxon>
        <taxon>Gammaproteobacteria</taxon>
        <taxon>Pseudomonadales</taxon>
        <taxon>Pseudomonadaceae</taxon>
        <taxon>Pseudomonas</taxon>
    </lineage>
</organism>
<dbReference type="EMBL" id="RJAI01000027">
    <property type="protein sequence ID" value="RNF89100.1"/>
    <property type="molecule type" value="Genomic_DNA"/>
</dbReference>
<dbReference type="InterPro" id="IPR012312">
    <property type="entry name" value="Hemerythrin-like"/>
</dbReference>
<proteinExistence type="predicted"/>
<evidence type="ECO:0000256" key="4">
    <source>
        <dbReference type="ARBA" id="ARBA00023004"/>
    </source>
</evidence>
<dbReference type="GO" id="GO:0005737">
    <property type="term" value="C:cytoplasm"/>
    <property type="evidence" value="ECO:0007669"/>
    <property type="project" value="UniProtKB-SubCell"/>
</dbReference>
<keyword evidence="2" id="KW-0963">Cytoplasm</keyword>
<keyword evidence="4" id="KW-0408">Iron</keyword>
<protein>
    <submittedName>
        <fullName evidence="6">Iron-sulfur cluster repair protein YtfE</fullName>
    </submittedName>
</protein>
<sequence>MGELHGHPLLDSTLGNIACSIPGATRVFHEFHLDFCCGGQKSLRQAAQERGIDADHVQARLLSLSGEAQDTEDWRTVADERLIEHILQRYHDVHRQQLPELIRLAARVEQVHGGREHCPVGLTDLLIDMQQELESHMQKEEQILFPMILRGGGTMAGGPISVMRYEHDQHGEALERVVELTDDMQPPANACNTWRALYRGLDELRCDLMQHIHLENNLLFPRALGKEVQHG</sequence>
<reference evidence="6 7" key="1">
    <citation type="submission" date="2018-10" db="EMBL/GenBank/DDBJ databases">
        <title>An outbreak of IMP-63 producing strain in France.</title>
        <authorList>
            <person name="Bour M."/>
            <person name="Liapis E."/>
            <person name="Plesiat P."/>
        </authorList>
    </citation>
    <scope>NUCLEOTIDE SEQUENCE [LARGE SCALE GENOMIC DNA]</scope>
    <source>
        <strain evidence="6 7">12917</strain>
    </source>
</reference>
<evidence type="ECO:0000256" key="1">
    <source>
        <dbReference type="ARBA" id="ARBA00004496"/>
    </source>
</evidence>
<dbReference type="Gene3D" id="1.20.120.520">
    <property type="entry name" value="nmb1532 protein domain like"/>
    <property type="match status" value="1"/>
</dbReference>
<comment type="caution">
    <text evidence="6">The sequence shown here is derived from an EMBL/GenBank/DDBJ whole genome shotgun (WGS) entry which is preliminary data.</text>
</comment>
<comment type="subcellular location">
    <subcellularLocation>
        <location evidence="1">Cytoplasm</location>
    </subcellularLocation>
</comment>
<evidence type="ECO:0000259" key="5">
    <source>
        <dbReference type="Pfam" id="PF01814"/>
    </source>
</evidence>
<evidence type="ECO:0000256" key="3">
    <source>
        <dbReference type="ARBA" id="ARBA00022723"/>
    </source>
</evidence>
<evidence type="ECO:0000313" key="6">
    <source>
        <dbReference type="EMBL" id="RNF89100.1"/>
    </source>
</evidence>
<dbReference type="NCBIfam" id="TIGR03652">
    <property type="entry name" value="FeS_repair_RIC"/>
    <property type="match status" value="1"/>
</dbReference>
<dbReference type="AlphaFoldDB" id="A0A3M8TD83"/>
<dbReference type="InterPro" id="IPR019903">
    <property type="entry name" value="RIC_family"/>
</dbReference>
<gene>
    <name evidence="6" type="primary">ytfE</name>
    <name evidence="6" type="ORF">EFK07_12150</name>
</gene>
<accession>A0A3M8TD83</accession>
<dbReference type="PANTHER" id="PTHR36438:SF1">
    <property type="entry name" value="IRON-SULFUR CLUSTER REPAIR PROTEIN YTFE"/>
    <property type="match status" value="1"/>
</dbReference>
<dbReference type="GO" id="GO:0046872">
    <property type="term" value="F:metal ion binding"/>
    <property type="evidence" value="ECO:0007669"/>
    <property type="project" value="UniProtKB-KW"/>
</dbReference>
<feature type="domain" description="Hemerythrin-like" evidence="5">
    <location>
        <begin position="84"/>
        <end position="223"/>
    </location>
</feature>
<evidence type="ECO:0000256" key="2">
    <source>
        <dbReference type="ARBA" id="ARBA00022490"/>
    </source>
</evidence>